<dbReference type="OrthoDB" id="5082089at2"/>
<dbReference type="GeneID" id="57143529"/>
<dbReference type="EMBL" id="BJML01000001">
    <property type="protein sequence ID" value="GEB44885.1"/>
    <property type="molecule type" value="Genomic_DNA"/>
</dbReference>
<evidence type="ECO:0000313" key="1">
    <source>
        <dbReference type="EMBL" id="GEB44885.1"/>
    </source>
</evidence>
<proteinExistence type="predicted"/>
<dbReference type="AlphaFoldDB" id="A0A4Y3QI98"/>
<comment type="caution">
    <text evidence="1">The sequence shown here is derived from an EMBL/GenBank/DDBJ whole genome shotgun (WGS) entry which is preliminary data.</text>
</comment>
<gene>
    <name evidence="1" type="ORF">MTE01_08300</name>
</gene>
<evidence type="ECO:0000313" key="2">
    <source>
        <dbReference type="Proteomes" id="UP000319525"/>
    </source>
</evidence>
<dbReference type="Proteomes" id="UP000319525">
    <property type="component" value="Unassembled WGS sequence"/>
</dbReference>
<organism evidence="1 2">
    <name type="scientific">Microbacterium testaceum</name>
    <name type="common">Aureobacterium testaceum</name>
    <name type="synonym">Brevibacterium testaceum</name>
    <dbReference type="NCBI Taxonomy" id="2033"/>
    <lineage>
        <taxon>Bacteria</taxon>
        <taxon>Bacillati</taxon>
        <taxon>Actinomycetota</taxon>
        <taxon>Actinomycetes</taxon>
        <taxon>Micrococcales</taxon>
        <taxon>Microbacteriaceae</taxon>
        <taxon>Microbacterium</taxon>
    </lineage>
</organism>
<reference evidence="1 2" key="1">
    <citation type="submission" date="2019-06" db="EMBL/GenBank/DDBJ databases">
        <title>Whole genome shotgun sequence of Microbacterium testaceum NBRC 12675.</title>
        <authorList>
            <person name="Hosoyama A."/>
            <person name="Uohara A."/>
            <person name="Ohji S."/>
            <person name="Ichikawa N."/>
        </authorList>
    </citation>
    <scope>NUCLEOTIDE SEQUENCE [LARGE SCALE GENOMIC DNA]</scope>
    <source>
        <strain evidence="1 2">NBRC 12675</strain>
    </source>
</reference>
<name>A0A4Y3QI98_MICTE</name>
<sequence>MPQDDAHELLSNILDRCAAMERPFWEVSAEKRAEVARNFGSPAVIMRVGHAADEDLRIAGGADLFLGTALLAEIAIEIAEQAHTGRSRTEAVSALRARLNALLGPAAHPEDAPDRHRG</sequence>
<dbReference type="RefSeq" id="WP_116238294.1">
    <property type="nucleotide sequence ID" value="NZ_BJML01000001.1"/>
</dbReference>
<protein>
    <submittedName>
        <fullName evidence="1">Uncharacterized protein</fullName>
    </submittedName>
</protein>
<accession>A0A4Y3QI98</accession>